<dbReference type="InterPro" id="IPR028082">
    <property type="entry name" value="Peripla_BP_I"/>
</dbReference>
<dbReference type="Gene3D" id="3.40.50.2300">
    <property type="match status" value="2"/>
</dbReference>
<dbReference type="GO" id="GO:0003700">
    <property type="term" value="F:DNA-binding transcription factor activity"/>
    <property type="evidence" value="ECO:0007669"/>
    <property type="project" value="TreeGrafter"/>
</dbReference>
<evidence type="ECO:0000256" key="4">
    <source>
        <dbReference type="SAM" id="MobiDB-lite"/>
    </source>
</evidence>
<dbReference type="RefSeq" id="WP_109515521.1">
    <property type="nucleotide sequence ID" value="NZ_PDOA01000002.1"/>
</dbReference>
<keyword evidence="7" id="KW-1185">Reference proteome</keyword>
<dbReference type="Pfam" id="PF00356">
    <property type="entry name" value="LacI"/>
    <property type="match status" value="1"/>
</dbReference>
<evidence type="ECO:0000259" key="5">
    <source>
        <dbReference type="PROSITE" id="PS50932"/>
    </source>
</evidence>
<dbReference type="CDD" id="cd01392">
    <property type="entry name" value="HTH_LacI"/>
    <property type="match status" value="1"/>
</dbReference>
<dbReference type="PROSITE" id="PS50932">
    <property type="entry name" value="HTH_LACI_2"/>
    <property type="match status" value="1"/>
</dbReference>
<evidence type="ECO:0000313" key="6">
    <source>
        <dbReference type="EMBL" id="PWC29886.1"/>
    </source>
</evidence>
<feature type="domain" description="HTH lacI-type" evidence="5">
    <location>
        <begin position="41"/>
        <end position="95"/>
    </location>
</feature>
<evidence type="ECO:0000256" key="3">
    <source>
        <dbReference type="ARBA" id="ARBA00023163"/>
    </source>
</evidence>
<sequence>MGAPPPLSRRHPPRGGDTPLRPKPAATPDDAPPGGTGRGRITIAEVARRCGLSVATVSNALSGGGRMAEGTRARVRAAADALGYSASPAARGLRLRRSWTLGLVIPDIANPMYGEIARGAAEVLEAAGCHLLVASHDSCPERQARHVRNLLRQRVDGVILQPWSSRDEEVPAMVAAGLPLVLLARRHLSQPTDHVTIDPRAPLLEGLRHLAALGHRRIAITLMGGRASTSAEERLETYRGFMERQAGGPEEGLIVRLARADLESGRAAVPALLAARPTAIVASNDLLALGIREGLHAAGLRVPEDLSLLAVDDTYLSALPGVELTSLELPKRQIGEAAARLILERIAEPGRACESIVLPARLAVRRSTAPPRPAG</sequence>
<proteinExistence type="predicted"/>
<dbReference type="CDD" id="cd06267">
    <property type="entry name" value="PBP1_LacI_sugar_binding-like"/>
    <property type="match status" value="1"/>
</dbReference>
<accession>A0A2U1V7M7</accession>
<dbReference type="GO" id="GO:0000976">
    <property type="term" value="F:transcription cis-regulatory region binding"/>
    <property type="evidence" value="ECO:0007669"/>
    <property type="project" value="TreeGrafter"/>
</dbReference>
<reference evidence="7" key="1">
    <citation type="submission" date="2017-10" db="EMBL/GenBank/DDBJ databases">
        <authorList>
            <person name="Toshchakov S.V."/>
            <person name="Goeva M.A."/>
        </authorList>
    </citation>
    <scope>NUCLEOTIDE SEQUENCE [LARGE SCALE GENOMIC DNA]</scope>
    <source>
        <strain evidence="7">JR1/69-1-13</strain>
    </source>
</reference>
<dbReference type="InterPro" id="IPR010982">
    <property type="entry name" value="Lambda_DNA-bd_dom_sf"/>
</dbReference>
<dbReference type="SUPFAM" id="SSF47413">
    <property type="entry name" value="lambda repressor-like DNA-binding domains"/>
    <property type="match status" value="1"/>
</dbReference>
<dbReference type="EMBL" id="PDOA01000002">
    <property type="protein sequence ID" value="PWC29886.1"/>
    <property type="molecule type" value="Genomic_DNA"/>
</dbReference>
<dbReference type="Proteomes" id="UP000245048">
    <property type="component" value="Unassembled WGS sequence"/>
</dbReference>
<keyword evidence="3" id="KW-0804">Transcription</keyword>
<dbReference type="InterPro" id="IPR000843">
    <property type="entry name" value="HTH_LacI"/>
</dbReference>
<organism evidence="6 7">
    <name type="scientific">Teichococcus aestuarii</name>
    <dbReference type="NCBI Taxonomy" id="568898"/>
    <lineage>
        <taxon>Bacteria</taxon>
        <taxon>Pseudomonadati</taxon>
        <taxon>Pseudomonadota</taxon>
        <taxon>Alphaproteobacteria</taxon>
        <taxon>Acetobacterales</taxon>
        <taxon>Roseomonadaceae</taxon>
        <taxon>Roseomonas</taxon>
    </lineage>
</organism>
<evidence type="ECO:0000256" key="1">
    <source>
        <dbReference type="ARBA" id="ARBA00023015"/>
    </source>
</evidence>
<dbReference type="Pfam" id="PF13377">
    <property type="entry name" value="Peripla_BP_3"/>
    <property type="match status" value="1"/>
</dbReference>
<gene>
    <name evidence="6" type="ORF">CR165_03150</name>
</gene>
<comment type="caution">
    <text evidence="6">The sequence shown here is derived from an EMBL/GenBank/DDBJ whole genome shotgun (WGS) entry which is preliminary data.</text>
</comment>
<dbReference type="SMART" id="SM00354">
    <property type="entry name" value="HTH_LACI"/>
    <property type="match status" value="1"/>
</dbReference>
<dbReference type="SUPFAM" id="SSF53822">
    <property type="entry name" value="Periplasmic binding protein-like I"/>
    <property type="match status" value="1"/>
</dbReference>
<protein>
    <submittedName>
        <fullName evidence="6">LacI family transcriptional regulator</fullName>
    </submittedName>
</protein>
<dbReference type="OrthoDB" id="9784962at2"/>
<feature type="compositionally biased region" description="Low complexity" evidence="4">
    <location>
        <begin position="24"/>
        <end position="33"/>
    </location>
</feature>
<name>A0A2U1V7M7_9PROT</name>
<dbReference type="PANTHER" id="PTHR30146:SF147">
    <property type="entry name" value="HTH-TYPE TRANSCRIPTIONAL REGULATOR DEGA"/>
    <property type="match status" value="1"/>
</dbReference>
<dbReference type="AlphaFoldDB" id="A0A2U1V7M7"/>
<feature type="region of interest" description="Disordered" evidence="4">
    <location>
        <begin position="1"/>
        <end position="39"/>
    </location>
</feature>
<evidence type="ECO:0000256" key="2">
    <source>
        <dbReference type="ARBA" id="ARBA00023125"/>
    </source>
</evidence>
<evidence type="ECO:0000313" key="7">
    <source>
        <dbReference type="Proteomes" id="UP000245048"/>
    </source>
</evidence>
<dbReference type="PANTHER" id="PTHR30146">
    <property type="entry name" value="LACI-RELATED TRANSCRIPTIONAL REPRESSOR"/>
    <property type="match status" value="1"/>
</dbReference>
<keyword evidence="2" id="KW-0238">DNA-binding</keyword>
<dbReference type="InterPro" id="IPR046335">
    <property type="entry name" value="LacI/GalR-like_sensor"/>
</dbReference>
<dbReference type="Gene3D" id="1.10.260.40">
    <property type="entry name" value="lambda repressor-like DNA-binding domains"/>
    <property type="match status" value="1"/>
</dbReference>
<keyword evidence="1" id="KW-0805">Transcription regulation</keyword>